<keyword evidence="3" id="KW-1185">Reference proteome</keyword>
<feature type="compositionally biased region" description="Low complexity" evidence="1">
    <location>
        <begin position="260"/>
        <end position="279"/>
    </location>
</feature>
<evidence type="ECO:0000313" key="3">
    <source>
        <dbReference type="Proteomes" id="UP000717328"/>
    </source>
</evidence>
<evidence type="ECO:0000313" key="2">
    <source>
        <dbReference type="EMBL" id="KAG5652907.1"/>
    </source>
</evidence>
<reference evidence="2" key="1">
    <citation type="submission" date="2021-02" db="EMBL/GenBank/DDBJ databases">
        <authorList>
            <person name="Nieuwenhuis M."/>
            <person name="Van De Peppel L.J.J."/>
        </authorList>
    </citation>
    <scope>NUCLEOTIDE SEQUENCE</scope>
    <source>
        <strain evidence="2">D49</strain>
    </source>
</reference>
<gene>
    <name evidence="2" type="ORF">H0H81_003168</name>
</gene>
<evidence type="ECO:0000256" key="1">
    <source>
        <dbReference type="SAM" id="MobiDB-lite"/>
    </source>
</evidence>
<dbReference type="Proteomes" id="UP000717328">
    <property type="component" value="Unassembled WGS sequence"/>
</dbReference>
<feature type="region of interest" description="Disordered" evidence="1">
    <location>
        <begin position="348"/>
        <end position="403"/>
    </location>
</feature>
<protein>
    <submittedName>
        <fullName evidence="2">Uncharacterized protein</fullName>
    </submittedName>
</protein>
<proteinExistence type="predicted"/>
<feature type="region of interest" description="Disordered" evidence="1">
    <location>
        <begin position="249"/>
        <end position="333"/>
    </location>
</feature>
<feature type="region of interest" description="Disordered" evidence="1">
    <location>
        <begin position="18"/>
        <end position="83"/>
    </location>
</feature>
<reference evidence="2" key="2">
    <citation type="submission" date="2021-10" db="EMBL/GenBank/DDBJ databases">
        <title>Phylogenomics reveals ancestral predisposition of the termite-cultivated fungus Termitomyces towards a domesticated lifestyle.</title>
        <authorList>
            <person name="Auxier B."/>
            <person name="Grum-Grzhimaylo A."/>
            <person name="Cardenas M.E."/>
            <person name="Lodge J.D."/>
            <person name="Laessoe T."/>
            <person name="Pedersen O."/>
            <person name="Smith M.E."/>
            <person name="Kuyper T.W."/>
            <person name="Franco-Molano E.A."/>
            <person name="Baroni T.J."/>
            <person name="Aanen D.K."/>
        </authorList>
    </citation>
    <scope>NUCLEOTIDE SEQUENCE</scope>
    <source>
        <strain evidence="2">D49</strain>
    </source>
</reference>
<feature type="compositionally biased region" description="Polar residues" evidence="1">
    <location>
        <begin position="112"/>
        <end position="126"/>
    </location>
</feature>
<dbReference type="AlphaFoldDB" id="A0A9P7GLK6"/>
<accession>A0A9P7GLK6</accession>
<feature type="compositionally biased region" description="Pro residues" evidence="1">
    <location>
        <begin position="25"/>
        <end position="38"/>
    </location>
</feature>
<feature type="compositionally biased region" description="Polar residues" evidence="1">
    <location>
        <begin position="287"/>
        <end position="320"/>
    </location>
</feature>
<feature type="compositionally biased region" description="Low complexity" evidence="1">
    <location>
        <begin position="348"/>
        <end position="363"/>
    </location>
</feature>
<comment type="caution">
    <text evidence="2">The sequence shown here is derived from an EMBL/GenBank/DDBJ whole genome shotgun (WGS) entry which is preliminary data.</text>
</comment>
<dbReference type="EMBL" id="JABCKI010000089">
    <property type="protein sequence ID" value="KAG5652907.1"/>
    <property type="molecule type" value="Genomic_DNA"/>
</dbReference>
<feature type="compositionally biased region" description="Low complexity" evidence="1">
    <location>
        <begin position="127"/>
        <end position="152"/>
    </location>
</feature>
<dbReference type="OrthoDB" id="3365472at2759"/>
<feature type="region of interest" description="Disordered" evidence="1">
    <location>
        <begin position="109"/>
        <end position="152"/>
    </location>
</feature>
<name>A0A9P7GLK6_9AGAR</name>
<feature type="compositionally biased region" description="Basic and acidic residues" evidence="1">
    <location>
        <begin position="321"/>
        <end position="333"/>
    </location>
</feature>
<sequence>MDNDTAWCPACDRQIQPKRFQIPVAPLPTTTPPPPPSSPRSKTSGTIRQRAGLVQGTGRVKPNGSLKSKPQPQPQPAPPLRLRTVIDQGPTPLYCSDACQMADIKRGLPHNFNPQRQRSSLTPVTFSSSTTDSDSSNSSIESQSSDESVASATHISPSLATLAALYNFPPLPPPAPVDDDISAPPCPAPAEYSSGVMMAARRIASELGPRPQKRNAYGHITSSIEPRKPIPGWTDGSNAWRSSIYSCTAPDSSTPAPHKSFATRSRSTASVSRTTSTSESDAELLTKFSQSFRRTSRVSTPHSSPTLCASPTSSLRTSSPQKRERSLVHRGAEGKLLVPDVMMRVNSSASSTSLSSEWSATSSRHCRSPLSQASSSGDEEDTTHRCDSTSSLPSKSKRPVETTRSWSYDNIKTYPIMRLPPKTRMETRKETRVVNGKQVEVDVQVEVVVEEKLKRLFLFPAPLASLPA</sequence>
<organism evidence="2 3">
    <name type="scientific">Sphagnurus paluster</name>
    <dbReference type="NCBI Taxonomy" id="117069"/>
    <lineage>
        <taxon>Eukaryota</taxon>
        <taxon>Fungi</taxon>
        <taxon>Dikarya</taxon>
        <taxon>Basidiomycota</taxon>
        <taxon>Agaricomycotina</taxon>
        <taxon>Agaricomycetes</taxon>
        <taxon>Agaricomycetidae</taxon>
        <taxon>Agaricales</taxon>
        <taxon>Tricholomatineae</taxon>
        <taxon>Lyophyllaceae</taxon>
        <taxon>Sphagnurus</taxon>
    </lineage>
</organism>